<accession>A0A5K7ZAK2</accession>
<dbReference type="InterPro" id="IPR029058">
    <property type="entry name" value="AB_hydrolase_fold"/>
</dbReference>
<dbReference type="OrthoDB" id="5431180at2"/>
<dbReference type="SUPFAM" id="SSF53474">
    <property type="entry name" value="alpha/beta-Hydrolases"/>
    <property type="match status" value="1"/>
</dbReference>
<dbReference type="AlphaFoldDB" id="A0A5K7ZAK2"/>
<dbReference type="KEGG" id="dwd:DSCW_55150"/>
<name>A0A5K7ZAK2_9BACT</name>
<evidence type="ECO:0000313" key="2">
    <source>
        <dbReference type="Proteomes" id="UP000427769"/>
    </source>
</evidence>
<sequence length="194" mass="21334">MIYILPGMGANANMYSGPWRKIAEAKFINWPEYNGEKTISEVAESVIRRYGITQSDSVAGSSLGGIVSLEIADKLGIRNVYLFGSAVSKNEINPLLRLLSPLSEIIPIKLIQAIVGKCKNEILTMFNSSEAEFVRAMCHAVFNWQGYDGEQSIIKRIHGEKDKVISCSGACKKIKDGGHLIVMTHATDCIEIIN</sequence>
<protein>
    <recommendedName>
        <fullName evidence="3">AB hydrolase-1 domain-containing protein</fullName>
    </recommendedName>
</protein>
<evidence type="ECO:0008006" key="3">
    <source>
        <dbReference type="Google" id="ProtNLM"/>
    </source>
</evidence>
<organism evidence="1 2">
    <name type="scientific">Desulfosarcina widdelii</name>
    <dbReference type="NCBI Taxonomy" id="947919"/>
    <lineage>
        <taxon>Bacteria</taxon>
        <taxon>Pseudomonadati</taxon>
        <taxon>Thermodesulfobacteriota</taxon>
        <taxon>Desulfobacteria</taxon>
        <taxon>Desulfobacterales</taxon>
        <taxon>Desulfosarcinaceae</taxon>
        <taxon>Desulfosarcina</taxon>
    </lineage>
</organism>
<dbReference type="Proteomes" id="UP000427769">
    <property type="component" value="Chromosome"/>
</dbReference>
<proteinExistence type="predicted"/>
<evidence type="ECO:0000313" key="1">
    <source>
        <dbReference type="EMBL" id="BBO78098.1"/>
    </source>
</evidence>
<reference evidence="1 2" key="1">
    <citation type="submission" date="2019-11" db="EMBL/GenBank/DDBJ databases">
        <title>Comparative genomics of hydrocarbon-degrading Desulfosarcina strains.</title>
        <authorList>
            <person name="Watanabe M."/>
            <person name="Kojima H."/>
            <person name="Fukui M."/>
        </authorList>
    </citation>
    <scope>NUCLEOTIDE SEQUENCE [LARGE SCALE GENOMIC DNA]</scope>
    <source>
        <strain evidence="1 2">PP31</strain>
    </source>
</reference>
<keyword evidence="2" id="KW-1185">Reference proteome</keyword>
<gene>
    <name evidence="1" type="ORF">DSCW_55150</name>
</gene>
<dbReference type="RefSeq" id="WP_155306768.1">
    <property type="nucleotide sequence ID" value="NZ_AP021875.1"/>
</dbReference>
<dbReference type="EMBL" id="AP021875">
    <property type="protein sequence ID" value="BBO78098.1"/>
    <property type="molecule type" value="Genomic_DNA"/>
</dbReference>
<dbReference type="Gene3D" id="3.40.50.1820">
    <property type="entry name" value="alpha/beta hydrolase"/>
    <property type="match status" value="1"/>
</dbReference>